<reference evidence="2 4" key="1">
    <citation type="submission" date="2020-10" db="EMBL/GenBank/DDBJ databases">
        <title>Connecting structure to function with the recovery of over 1000 high-quality activated sludge metagenome-assembled genomes encoding full-length rRNA genes using long-read sequencing.</title>
        <authorList>
            <person name="Singleton C.M."/>
            <person name="Petriglieri F."/>
            <person name="Kristensen J.M."/>
            <person name="Kirkegaard R.H."/>
            <person name="Michaelsen T.Y."/>
            <person name="Andersen M.H."/>
            <person name="Karst S.M."/>
            <person name="Dueholm M.S."/>
            <person name="Nielsen P.H."/>
            <person name="Albertsen M."/>
        </authorList>
    </citation>
    <scope>NUCLEOTIDE SEQUENCE [LARGE SCALE GENOMIC DNA]</scope>
    <source>
        <strain evidence="2">AalE_18-Q3-R2-46_BAT3C.188</strain>
        <strain evidence="3">Ribe_18-Q3-R11-54_MAXAC.001</strain>
    </source>
</reference>
<evidence type="ECO:0000256" key="1">
    <source>
        <dbReference type="SAM" id="MobiDB-lite"/>
    </source>
</evidence>
<evidence type="ECO:0000313" key="3">
    <source>
        <dbReference type="EMBL" id="MBL0003368.1"/>
    </source>
</evidence>
<dbReference type="Proteomes" id="UP000718281">
    <property type="component" value="Unassembled WGS sequence"/>
</dbReference>
<gene>
    <name evidence="2" type="ORF">IPF40_14555</name>
    <name evidence="3" type="ORF">IPP00_05070</name>
</gene>
<name>A0A935CFD5_9MICO</name>
<dbReference type="Gene3D" id="3.40.50.10490">
    <property type="entry name" value="Glucose-6-phosphate isomerase like protein, domain 1"/>
    <property type="match status" value="1"/>
</dbReference>
<accession>A0A935CFD5</accession>
<proteinExistence type="predicted"/>
<evidence type="ECO:0000313" key="2">
    <source>
        <dbReference type="EMBL" id="MBK6302195.1"/>
    </source>
</evidence>
<dbReference type="EMBL" id="JADKGK010000011">
    <property type="protein sequence ID" value="MBL0003368.1"/>
    <property type="molecule type" value="Genomic_DNA"/>
</dbReference>
<protein>
    <submittedName>
        <fullName evidence="2">Uncharacterized protein</fullName>
    </submittedName>
</protein>
<feature type="region of interest" description="Disordered" evidence="1">
    <location>
        <begin position="48"/>
        <end position="67"/>
    </location>
</feature>
<organism evidence="2 4">
    <name type="scientific">Candidatus Phosphoribacter hodrii</name>
    <dbReference type="NCBI Taxonomy" id="2953743"/>
    <lineage>
        <taxon>Bacteria</taxon>
        <taxon>Bacillati</taxon>
        <taxon>Actinomycetota</taxon>
        <taxon>Actinomycetes</taxon>
        <taxon>Micrococcales</taxon>
        <taxon>Dermatophilaceae</taxon>
        <taxon>Candidatus Phosphoribacter</taxon>
    </lineage>
</organism>
<dbReference type="Proteomes" id="UP000886632">
    <property type="component" value="Unassembled WGS sequence"/>
</dbReference>
<comment type="caution">
    <text evidence="2">The sequence shown here is derived from an EMBL/GenBank/DDBJ whole genome shotgun (WGS) entry which is preliminary data.</text>
</comment>
<sequence>MTATAMAREIAEQPEAVRRTLAAHLSRTDEIAALAAGRRVLFVSRPSRVAQGHPDRIRPLTDPIDPH</sequence>
<dbReference type="EMBL" id="JADIXZ010000008">
    <property type="protein sequence ID" value="MBK6302195.1"/>
    <property type="molecule type" value="Genomic_DNA"/>
</dbReference>
<dbReference type="AlphaFoldDB" id="A0A935CFD5"/>
<evidence type="ECO:0000313" key="4">
    <source>
        <dbReference type="Proteomes" id="UP000718281"/>
    </source>
</evidence>
<feature type="compositionally biased region" description="Basic and acidic residues" evidence="1">
    <location>
        <begin position="53"/>
        <end position="67"/>
    </location>
</feature>